<feature type="domain" description="Leucine zipper with capping helix" evidence="8">
    <location>
        <begin position="151"/>
        <end position="203"/>
    </location>
</feature>
<dbReference type="InterPro" id="IPR040661">
    <property type="entry name" value="LZ3wCH"/>
</dbReference>
<evidence type="ECO:0000256" key="1">
    <source>
        <dbReference type="ARBA" id="ARBA00004123"/>
    </source>
</evidence>
<evidence type="ECO:0000256" key="4">
    <source>
        <dbReference type="ARBA" id="ARBA00023242"/>
    </source>
</evidence>
<evidence type="ECO:0000259" key="7">
    <source>
        <dbReference type="Pfam" id="PF03962"/>
    </source>
</evidence>
<keyword evidence="4 5" id="KW-0539">Nucleus</keyword>
<keyword evidence="10" id="KW-1185">Reference proteome</keyword>
<evidence type="ECO:0000313" key="10">
    <source>
        <dbReference type="Proteomes" id="UP001344447"/>
    </source>
</evidence>
<evidence type="ECO:0000256" key="6">
    <source>
        <dbReference type="SAM" id="Coils"/>
    </source>
</evidence>
<evidence type="ECO:0000256" key="2">
    <source>
        <dbReference type="ARBA" id="ARBA00005981"/>
    </source>
</evidence>
<comment type="caution">
    <text evidence="9">The sequence shown here is derived from an EMBL/GenBank/DDBJ whole genome shotgun (WGS) entry which is preliminary data.</text>
</comment>
<protein>
    <recommendedName>
        <fullName evidence="11">Meiotic nuclear division protein 1 homolog</fullName>
    </recommendedName>
</protein>
<accession>A0AAN7UC12</accession>
<keyword evidence="3 6" id="KW-0175">Coiled coil</keyword>
<proteinExistence type="inferred from homology"/>
<dbReference type="InterPro" id="IPR005647">
    <property type="entry name" value="Mnd1"/>
</dbReference>
<dbReference type="Pfam" id="PF18517">
    <property type="entry name" value="LZ3wCH"/>
    <property type="match status" value="1"/>
</dbReference>
<dbReference type="EMBL" id="JAVFKY010000001">
    <property type="protein sequence ID" value="KAK5583575.1"/>
    <property type="molecule type" value="Genomic_DNA"/>
</dbReference>
<dbReference type="GO" id="GO:0005634">
    <property type="term" value="C:nucleus"/>
    <property type="evidence" value="ECO:0007669"/>
    <property type="project" value="UniProtKB-SubCell"/>
</dbReference>
<dbReference type="Pfam" id="PF03962">
    <property type="entry name" value="Mnd1"/>
    <property type="match status" value="1"/>
</dbReference>
<comment type="subcellular location">
    <subcellularLocation>
        <location evidence="1 5">Nucleus</location>
    </subcellularLocation>
</comment>
<comment type="similarity">
    <text evidence="2 5">Belongs to the MND1 family.</text>
</comment>
<dbReference type="PIRSF" id="PIRSF026991">
    <property type="entry name" value="Mnd1"/>
    <property type="match status" value="1"/>
</dbReference>
<dbReference type="AlphaFoldDB" id="A0AAN7UC12"/>
<name>A0AAN7UC12_9MYCE</name>
<dbReference type="GO" id="GO:0003690">
    <property type="term" value="F:double-stranded DNA binding"/>
    <property type="evidence" value="ECO:0007669"/>
    <property type="project" value="InterPro"/>
</dbReference>
<feature type="coiled-coil region" evidence="6">
    <location>
        <begin position="94"/>
        <end position="128"/>
    </location>
</feature>
<evidence type="ECO:0000256" key="5">
    <source>
        <dbReference type="PIRNR" id="PIRNR026991"/>
    </source>
</evidence>
<gene>
    <name evidence="9" type="ORF">RB653_005172</name>
</gene>
<evidence type="ECO:0000313" key="9">
    <source>
        <dbReference type="EMBL" id="KAK5583575.1"/>
    </source>
</evidence>
<comment type="function">
    <text evidence="5">Required for proper homologous chromosome pairing and efficient cross-over and intragenic recombination during meiosis.</text>
</comment>
<dbReference type="Proteomes" id="UP001344447">
    <property type="component" value="Unassembled WGS sequence"/>
</dbReference>
<evidence type="ECO:0008006" key="11">
    <source>
        <dbReference type="Google" id="ProtNLM"/>
    </source>
</evidence>
<evidence type="ECO:0000256" key="3">
    <source>
        <dbReference type="ARBA" id="ARBA00023054"/>
    </source>
</evidence>
<dbReference type="InterPro" id="IPR040453">
    <property type="entry name" value="Mnd1_HTH"/>
</dbReference>
<dbReference type="GO" id="GO:0007131">
    <property type="term" value="P:reciprocal meiotic recombination"/>
    <property type="evidence" value="ECO:0007669"/>
    <property type="project" value="InterPro"/>
</dbReference>
<organism evidence="9 10">
    <name type="scientific">Dictyostelium firmibasis</name>
    <dbReference type="NCBI Taxonomy" id="79012"/>
    <lineage>
        <taxon>Eukaryota</taxon>
        <taxon>Amoebozoa</taxon>
        <taxon>Evosea</taxon>
        <taxon>Eumycetozoa</taxon>
        <taxon>Dictyostelia</taxon>
        <taxon>Dictyosteliales</taxon>
        <taxon>Dictyosteliaceae</taxon>
        <taxon>Dictyostelium</taxon>
    </lineage>
</organism>
<feature type="domain" description="Mnd1 HTH" evidence="7">
    <location>
        <begin position="18"/>
        <end position="76"/>
    </location>
</feature>
<reference evidence="9 10" key="1">
    <citation type="submission" date="2023-11" db="EMBL/GenBank/DDBJ databases">
        <title>Dfirmibasis_genome.</title>
        <authorList>
            <person name="Edelbroek B."/>
            <person name="Kjellin J."/>
            <person name="Jerlstrom-Hultqvist J."/>
            <person name="Soderbom F."/>
        </authorList>
    </citation>
    <scope>NUCLEOTIDE SEQUENCE [LARGE SCALE GENOMIC DNA]</scope>
    <source>
        <strain evidence="9 10">TNS-C-14</strain>
    </source>
</reference>
<evidence type="ECO:0000259" key="8">
    <source>
        <dbReference type="Pfam" id="PF18517"/>
    </source>
</evidence>
<sequence length="221" mass="25830">MATRRKGMSPEEKKEKLKEFFHSNPTIYSAKEVEPEASKYTGMTQIQCKETLQMLIDDGVVNTDKMGSSNYYWSFPSFEFDSKKDKIVEQSKLLGETKERIQSETKKIEQLKTERVESETRTKNLEKLQTLKDDNKSFKEELLLYADSSLIDDKKRDIKIAIAAVNRYTDNISSLRQFCDSKYNIRPSDFDTSFGIKSDMDYLEEYNFNDTPQPANKKKRK</sequence>